<dbReference type="InterPro" id="IPR003593">
    <property type="entry name" value="AAA+_ATPase"/>
</dbReference>
<dbReference type="InterPro" id="IPR039421">
    <property type="entry name" value="Type_1_exporter"/>
</dbReference>
<dbReference type="GO" id="GO:0008234">
    <property type="term" value="F:cysteine-type peptidase activity"/>
    <property type="evidence" value="ECO:0007669"/>
    <property type="project" value="UniProtKB-KW"/>
</dbReference>
<comment type="subcellular location">
    <subcellularLocation>
        <location evidence="1">Cell membrane</location>
        <topology evidence="1">Multi-pass membrane protein</topology>
    </subcellularLocation>
</comment>
<feature type="transmembrane region" description="Helical" evidence="10">
    <location>
        <begin position="266"/>
        <end position="285"/>
    </location>
</feature>
<dbReference type="SUPFAM" id="SSF90123">
    <property type="entry name" value="ABC transporter transmembrane region"/>
    <property type="match status" value="1"/>
</dbReference>
<evidence type="ECO:0000259" key="11">
    <source>
        <dbReference type="PROSITE" id="PS50893"/>
    </source>
</evidence>
<feature type="transmembrane region" description="Helical" evidence="10">
    <location>
        <begin position="20"/>
        <end position="45"/>
    </location>
</feature>
<evidence type="ECO:0000313" key="13">
    <source>
        <dbReference type="EMBL" id="MCU9612320.1"/>
    </source>
</evidence>
<dbReference type="GO" id="GO:0005524">
    <property type="term" value="F:ATP binding"/>
    <property type="evidence" value="ECO:0007669"/>
    <property type="project" value="UniProtKB-KW"/>
</dbReference>
<dbReference type="Pfam" id="PF00664">
    <property type="entry name" value="ABC_membrane"/>
    <property type="match status" value="1"/>
</dbReference>
<dbReference type="Gene3D" id="1.20.1560.10">
    <property type="entry name" value="ABC transporter type 1, transmembrane domain"/>
    <property type="match status" value="1"/>
</dbReference>
<reference evidence="13" key="1">
    <citation type="submission" date="2022-10" db="EMBL/GenBank/DDBJ databases">
        <title>Description of Fervidibacillus gen. nov. in the family Fervidibacillaceae fam. nov. with two species, Fervidibacillus albus sp. nov., and Fervidibacillus halotolerans sp. nov., isolated from tidal flat sediments.</title>
        <authorList>
            <person name="Kwon K.K."/>
            <person name="Yang S.-H."/>
        </authorList>
    </citation>
    <scope>NUCLEOTIDE SEQUENCE</scope>
    <source>
        <strain evidence="13">JCM 19140</strain>
    </source>
</reference>
<evidence type="ECO:0000313" key="14">
    <source>
        <dbReference type="Proteomes" id="UP001209318"/>
    </source>
</evidence>
<sequence>MKDLIKKILFLFSKKEKLRFLLIFVMIIIAAVLETLGIGLIVPFVEIVMNSSSLSDNQILMSAYELFSFQSTNDFLIFSAIVLLSVFILKNIYLLFFQYVQSLVILNQQNQLSVRLFKSYITKPYTFHLQRNSANLLRNINNEVPRVIYGIILSGFQLLTELLVIACIFILLITIAPIPTAISSITLGGSVFLFNKIFRKKIRALGKESQAVSGNMIKWINQGLGASKEIKVMGNERFFVQSYLKESLRNARINRFRLMLEQSPKFFLEVMIISVILGTLLIIILQGKNTSNVVSMMALFAMAAFRLMPSLTRVMALVNGIRFNRPAVDTLYEDLILDTHKGMIKSEESSKNGTETIGNRERIYQKGIELKNVSFRYPEQTNYSIKNVSLSIPIGQSVAFIGESGAGKTTLVDLILGVLEPESGQILVDDISINQQINIWQRKIGYIPQTIYLSDDSIRSNVAFGVDPKNIDDTEVWRSLEQAKLKEFVESLPGKLDSFVGERGVRLSGGQRQRIGIARALYNNPEILVMDEATSALDNETEQEIMKAIDGLKEEKTILIIAHRLTTIENCDIIFQISKGQLKESVYKTKDAYSAV</sequence>
<dbReference type="InterPro" id="IPR027417">
    <property type="entry name" value="P-loop_NTPase"/>
</dbReference>
<dbReference type="Proteomes" id="UP001209318">
    <property type="component" value="Unassembled WGS sequence"/>
</dbReference>
<proteinExistence type="predicted"/>
<dbReference type="PROSITE" id="PS50893">
    <property type="entry name" value="ABC_TRANSPORTER_2"/>
    <property type="match status" value="1"/>
</dbReference>
<dbReference type="PROSITE" id="PS00211">
    <property type="entry name" value="ABC_TRANSPORTER_1"/>
    <property type="match status" value="1"/>
</dbReference>
<keyword evidence="6" id="KW-0378">Hydrolase</keyword>
<accession>A0AAE3IPQ7</accession>
<feature type="transmembrane region" description="Helical" evidence="10">
    <location>
        <begin position="291"/>
        <end position="308"/>
    </location>
</feature>
<dbReference type="PROSITE" id="PS50929">
    <property type="entry name" value="ABC_TM1F"/>
    <property type="match status" value="1"/>
</dbReference>
<dbReference type="SUPFAM" id="SSF52540">
    <property type="entry name" value="P-loop containing nucleoside triphosphate hydrolases"/>
    <property type="match status" value="1"/>
</dbReference>
<dbReference type="Gene3D" id="3.40.50.300">
    <property type="entry name" value="P-loop containing nucleotide triphosphate hydrolases"/>
    <property type="match status" value="1"/>
</dbReference>
<dbReference type="InterPro" id="IPR036640">
    <property type="entry name" value="ABC1_TM_sf"/>
</dbReference>
<keyword evidence="6" id="KW-0788">Thiol protease</keyword>
<keyword evidence="9 10" id="KW-0472">Membrane</keyword>
<evidence type="ECO:0000256" key="10">
    <source>
        <dbReference type="SAM" id="Phobius"/>
    </source>
</evidence>
<dbReference type="GO" id="GO:0016887">
    <property type="term" value="F:ATP hydrolysis activity"/>
    <property type="evidence" value="ECO:0007669"/>
    <property type="project" value="InterPro"/>
</dbReference>
<evidence type="ECO:0000256" key="7">
    <source>
        <dbReference type="ARBA" id="ARBA00022840"/>
    </source>
</evidence>
<keyword evidence="8 10" id="KW-1133">Transmembrane helix</keyword>
<dbReference type="GO" id="GO:0005886">
    <property type="term" value="C:plasma membrane"/>
    <property type="evidence" value="ECO:0007669"/>
    <property type="project" value="UniProtKB-SubCell"/>
</dbReference>
<evidence type="ECO:0000256" key="9">
    <source>
        <dbReference type="ARBA" id="ARBA00023136"/>
    </source>
</evidence>
<feature type="transmembrane region" description="Helical" evidence="10">
    <location>
        <begin position="181"/>
        <end position="198"/>
    </location>
</feature>
<keyword evidence="5" id="KW-0547">Nucleotide-binding</keyword>
<dbReference type="RefSeq" id="WP_263071451.1">
    <property type="nucleotide sequence ID" value="NZ_JAOUSF010000001.1"/>
</dbReference>
<comment type="caution">
    <text evidence="13">The sequence shown here is derived from an EMBL/GenBank/DDBJ whole genome shotgun (WGS) entry which is preliminary data.</text>
</comment>
<evidence type="ECO:0000256" key="2">
    <source>
        <dbReference type="ARBA" id="ARBA00022448"/>
    </source>
</evidence>
<feature type="domain" description="ABC transporter" evidence="11">
    <location>
        <begin position="368"/>
        <end position="595"/>
    </location>
</feature>
<feature type="transmembrane region" description="Helical" evidence="10">
    <location>
        <begin position="75"/>
        <end position="96"/>
    </location>
</feature>
<evidence type="ECO:0000256" key="5">
    <source>
        <dbReference type="ARBA" id="ARBA00022741"/>
    </source>
</evidence>
<keyword evidence="14" id="KW-1185">Reference proteome</keyword>
<evidence type="ECO:0000256" key="6">
    <source>
        <dbReference type="ARBA" id="ARBA00022807"/>
    </source>
</evidence>
<dbReference type="FunFam" id="3.40.50.300:FF:000299">
    <property type="entry name" value="ABC transporter ATP-binding protein/permease"/>
    <property type="match status" value="1"/>
</dbReference>
<evidence type="ECO:0000259" key="12">
    <source>
        <dbReference type="PROSITE" id="PS50929"/>
    </source>
</evidence>
<gene>
    <name evidence="13" type="ORF">OEV98_01935</name>
</gene>
<evidence type="ECO:0000256" key="3">
    <source>
        <dbReference type="ARBA" id="ARBA00022475"/>
    </source>
</evidence>
<dbReference type="PANTHER" id="PTHR24221:SF654">
    <property type="entry name" value="ATP-BINDING CASSETTE SUB-FAMILY B MEMBER 6"/>
    <property type="match status" value="1"/>
</dbReference>
<name>A0AAE3IPQ7_9BACI</name>
<dbReference type="GO" id="GO:0140359">
    <property type="term" value="F:ABC-type transporter activity"/>
    <property type="evidence" value="ECO:0007669"/>
    <property type="project" value="InterPro"/>
</dbReference>
<evidence type="ECO:0000256" key="1">
    <source>
        <dbReference type="ARBA" id="ARBA00004651"/>
    </source>
</evidence>
<evidence type="ECO:0000256" key="8">
    <source>
        <dbReference type="ARBA" id="ARBA00022989"/>
    </source>
</evidence>
<organism evidence="13 14">
    <name type="scientific">Perspicuibacillus lycopersici</name>
    <dbReference type="NCBI Taxonomy" id="1325689"/>
    <lineage>
        <taxon>Bacteria</taxon>
        <taxon>Bacillati</taxon>
        <taxon>Bacillota</taxon>
        <taxon>Bacilli</taxon>
        <taxon>Bacillales</taxon>
        <taxon>Bacillaceae</taxon>
        <taxon>Perspicuibacillus</taxon>
    </lineage>
</organism>
<dbReference type="InterPro" id="IPR017871">
    <property type="entry name" value="ABC_transporter-like_CS"/>
</dbReference>
<keyword evidence="2" id="KW-0813">Transport</keyword>
<dbReference type="PANTHER" id="PTHR24221">
    <property type="entry name" value="ATP-BINDING CASSETTE SUB-FAMILY B"/>
    <property type="match status" value="1"/>
</dbReference>
<dbReference type="EMBL" id="JAOUSF010000001">
    <property type="protein sequence ID" value="MCU9612320.1"/>
    <property type="molecule type" value="Genomic_DNA"/>
</dbReference>
<keyword evidence="3" id="KW-1003">Cell membrane</keyword>
<dbReference type="SMART" id="SM00382">
    <property type="entry name" value="AAA"/>
    <property type="match status" value="1"/>
</dbReference>
<dbReference type="GO" id="GO:0034040">
    <property type="term" value="F:ATPase-coupled lipid transmembrane transporter activity"/>
    <property type="evidence" value="ECO:0007669"/>
    <property type="project" value="TreeGrafter"/>
</dbReference>
<protein>
    <submittedName>
        <fullName evidence="13">ABC transporter ATP-binding protein/permease</fullName>
    </submittedName>
</protein>
<keyword evidence="7 13" id="KW-0067">ATP-binding</keyword>
<dbReference type="InterPro" id="IPR011527">
    <property type="entry name" value="ABC1_TM_dom"/>
</dbReference>
<keyword evidence="6" id="KW-0645">Protease</keyword>
<dbReference type="AlphaFoldDB" id="A0AAE3IPQ7"/>
<dbReference type="InterPro" id="IPR003439">
    <property type="entry name" value="ABC_transporter-like_ATP-bd"/>
</dbReference>
<keyword evidence="4 10" id="KW-0812">Transmembrane</keyword>
<evidence type="ECO:0000256" key="4">
    <source>
        <dbReference type="ARBA" id="ARBA00022692"/>
    </source>
</evidence>
<dbReference type="Pfam" id="PF00005">
    <property type="entry name" value="ABC_tran"/>
    <property type="match status" value="1"/>
</dbReference>
<feature type="transmembrane region" description="Helical" evidence="10">
    <location>
        <begin position="147"/>
        <end position="175"/>
    </location>
</feature>
<feature type="domain" description="ABC transmembrane type-1" evidence="12">
    <location>
        <begin position="21"/>
        <end position="321"/>
    </location>
</feature>